<dbReference type="CDD" id="cd13585">
    <property type="entry name" value="PBP2_TMBP_like"/>
    <property type="match status" value="1"/>
</dbReference>
<dbReference type="InterPro" id="IPR050490">
    <property type="entry name" value="Bact_solute-bd_prot1"/>
</dbReference>
<gene>
    <name evidence="3" type="ORF">QBE54_09545</name>
</gene>
<dbReference type="InterPro" id="IPR006059">
    <property type="entry name" value="SBP"/>
</dbReference>
<name>A0ABZ2Y9Z9_9BACT</name>
<dbReference type="PANTHER" id="PTHR43649:SF12">
    <property type="entry name" value="DIACETYLCHITOBIOSE BINDING PROTEIN DASA"/>
    <property type="match status" value="1"/>
</dbReference>
<evidence type="ECO:0000313" key="3">
    <source>
        <dbReference type="EMBL" id="WZL75818.1"/>
    </source>
</evidence>
<keyword evidence="4" id="KW-1185">Reference proteome</keyword>
<dbReference type="Gene3D" id="3.40.190.10">
    <property type="entry name" value="Periplasmic binding protein-like II"/>
    <property type="match status" value="2"/>
</dbReference>
<dbReference type="Proteomes" id="UP001461341">
    <property type="component" value="Chromosome"/>
</dbReference>
<protein>
    <submittedName>
        <fullName evidence="3">Sugar ABC transporter substrate-binding protein</fullName>
    </submittedName>
</protein>
<evidence type="ECO:0000256" key="1">
    <source>
        <dbReference type="ARBA" id="ARBA00004418"/>
    </source>
</evidence>
<dbReference type="RefSeq" id="WP_369017967.1">
    <property type="nucleotide sequence ID" value="NZ_CP121689.1"/>
</dbReference>
<proteinExistence type="inferred from homology"/>
<comment type="similarity">
    <text evidence="2">Belongs to the bacterial solute-binding protein 1 family.</text>
</comment>
<dbReference type="EMBL" id="CP121689">
    <property type="protein sequence ID" value="WZL75818.1"/>
    <property type="molecule type" value="Genomic_DNA"/>
</dbReference>
<dbReference type="SUPFAM" id="SSF53850">
    <property type="entry name" value="Periplasmic binding protein-like II"/>
    <property type="match status" value="1"/>
</dbReference>
<evidence type="ECO:0000256" key="2">
    <source>
        <dbReference type="ARBA" id="ARBA00008520"/>
    </source>
</evidence>
<dbReference type="PANTHER" id="PTHR43649">
    <property type="entry name" value="ARABINOSE-BINDING PROTEIN-RELATED"/>
    <property type="match status" value="1"/>
</dbReference>
<organism evidence="3 4">
    <name type="scientific">Thermatribacter velox</name>
    <dbReference type="NCBI Taxonomy" id="3039681"/>
    <lineage>
        <taxon>Bacteria</taxon>
        <taxon>Pseudomonadati</taxon>
        <taxon>Atribacterota</taxon>
        <taxon>Atribacteria</taxon>
        <taxon>Atribacterales</taxon>
        <taxon>Thermatribacteraceae</taxon>
        <taxon>Thermatribacter</taxon>
    </lineage>
</organism>
<sequence>MRNILVGILMILVAVFSISILCFAQLPPEVEKWVNAVREDLGGTTITCAFCPHPTTDAMQQMVKEFTELTGIKVRWDIIEEGYLRQKLLIEHQGKTGVYDVLLIDAFNLAEYAPSGVAIDLKPLLENQDLTPEWFDYEDILPAYRDGIGKYKGTIYGIPVAGETRYVGYRKDLFEKYGQRPPETMDDLLNLAKFFKGKEEDLYGIAMRGQKGIHFGSGWMTVMYQLGGQFLDQKTWKVLVNSPETVASLEYYVDLLKQGPPDIGVYTHEEAVSAFTSGRTAMWFDSTALTPWIIDPTKSLIADKVNFVPPPKGPAGAYGALAGWNVGISSDISDKQKRAAWAFIVWMTSRYKAKEYVKNGGTPVRKSVYEDPELVAENWTFPIQLESLERANNLVKAGISWIPPHPKFMKVLEVVGDYGSAVLAGQMTAKEALDKAQIEVEKIMSEE</sequence>
<reference evidence="3 4" key="1">
    <citation type="submission" date="2023-03" db="EMBL/GenBank/DDBJ databases">
        <title>Novel Species.</title>
        <authorList>
            <person name="Ma S."/>
        </authorList>
    </citation>
    <scope>NUCLEOTIDE SEQUENCE [LARGE SCALE GENOMIC DNA]</scope>
    <source>
        <strain evidence="3 4">B11</strain>
    </source>
</reference>
<comment type="subcellular location">
    <subcellularLocation>
        <location evidence="1">Periplasm</location>
    </subcellularLocation>
</comment>
<evidence type="ECO:0000313" key="4">
    <source>
        <dbReference type="Proteomes" id="UP001461341"/>
    </source>
</evidence>
<dbReference type="Pfam" id="PF01547">
    <property type="entry name" value="SBP_bac_1"/>
    <property type="match status" value="1"/>
</dbReference>
<accession>A0ABZ2Y9Z9</accession>